<dbReference type="InterPro" id="IPR017039">
    <property type="entry name" value="Virul_fac_BrkB"/>
</dbReference>
<dbReference type="PANTHER" id="PTHR30213:SF0">
    <property type="entry name" value="UPF0761 MEMBRANE PROTEIN YIHY"/>
    <property type="match status" value="1"/>
</dbReference>
<comment type="subcellular location">
    <subcellularLocation>
        <location evidence="1">Cell membrane</location>
        <topology evidence="1">Multi-pass membrane protein</topology>
    </subcellularLocation>
</comment>
<keyword evidence="4 6" id="KW-1133">Transmembrane helix</keyword>
<feature type="transmembrane region" description="Helical" evidence="6">
    <location>
        <begin position="36"/>
        <end position="62"/>
    </location>
</feature>
<dbReference type="PIRSF" id="PIRSF035875">
    <property type="entry name" value="RNase_BN"/>
    <property type="match status" value="1"/>
</dbReference>
<evidence type="ECO:0000256" key="4">
    <source>
        <dbReference type="ARBA" id="ARBA00022989"/>
    </source>
</evidence>
<dbReference type="PANTHER" id="PTHR30213">
    <property type="entry name" value="INNER MEMBRANE PROTEIN YHJD"/>
    <property type="match status" value="1"/>
</dbReference>
<dbReference type="GO" id="GO:0005886">
    <property type="term" value="C:plasma membrane"/>
    <property type="evidence" value="ECO:0007669"/>
    <property type="project" value="UniProtKB-SubCell"/>
</dbReference>
<reference evidence="7" key="1">
    <citation type="submission" date="2016-01" db="EMBL/GenBank/DDBJ databases">
        <authorList>
            <person name="Peeters C."/>
        </authorList>
    </citation>
    <scope>NUCLEOTIDE SEQUENCE [LARGE SCALE GENOMIC DNA]</scope>
    <source>
        <strain evidence="7">LMG 29318</strain>
    </source>
</reference>
<comment type="caution">
    <text evidence="7">The sequence shown here is derived from an EMBL/GenBank/DDBJ whole genome shotgun (WGS) entry which is preliminary data.</text>
</comment>
<keyword evidence="3 6" id="KW-0812">Transmembrane</keyword>
<name>A0A158D8M2_9BURK</name>
<organism evidence="7 8">
    <name type="scientific">Caballeronia catudaia</name>
    <dbReference type="NCBI Taxonomy" id="1777136"/>
    <lineage>
        <taxon>Bacteria</taxon>
        <taxon>Pseudomonadati</taxon>
        <taxon>Pseudomonadota</taxon>
        <taxon>Betaproteobacteria</taxon>
        <taxon>Burkholderiales</taxon>
        <taxon>Burkholderiaceae</taxon>
        <taxon>Caballeronia</taxon>
    </lineage>
</organism>
<keyword evidence="8" id="KW-1185">Reference proteome</keyword>
<evidence type="ECO:0000313" key="8">
    <source>
        <dbReference type="Proteomes" id="UP000054870"/>
    </source>
</evidence>
<evidence type="ECO:0000256" key="2">
    <source>
        <dbReference type="ARBA" id="ARBA00022475"/>
    </source>
</evidence>
<gene>
    <name evidence="7" type="ORF">AWB75_06396</name>
</gene>
<evidence type="ECO:0000256" key="1">
    <source>
        <dbReference type="ARBA" id="ARBA00004651"/>
    </source>
</evidence>
<keyword evidence="2" id="KW-1003">Cell membrane</keyword>
<dbReference type="AlphaFoldDB" id="A0A158D8M2"/>
<evidence type="ECO:0000256" key="5">
    <source>
        <dbReference type="ARBA" id="ARBA00023136"/>
    </source>
</evidence>
<feature type="transmembrane region" description="Helical" evidence="6">
    <location>
        <begin position="143"/>
        <end position="166"/>
    </location>
</feature>
<dbReference type="Proteomes" id="UP000054870">
    <property type="component" value="Unassembled WGS sequence"/>
</dbReference>
<evidence type="ECO:0000313" key="7">
    <source>
        <dbReference type="EMBL" id="SAK91022.1"/>
    </source>
</evidence>
<feature type="transmembrane region" description="Helical" evidence="6">
    <location>
        <begin position="103"/>
        <end position="123"/>
    </location>
</feature>
<proteinExistence type="predicted"/>
<evidence type="ECO:0000256" key="6">
    <source>
        <dbReference type="SAM" id="Phobius"/>
    </source>
</evidence>
<feature type="transmembrane region" description="Helical" evidence="6">
    <location>
        <begin position="225"/>
        <end position="247"/>
    </location>
</feature>
<evidence type="ECO:0000256" key="3">
    <source>
        <dbReference type="ARBA" id="ARBA00022692"/>
    </source>
</evidence>
<sequence length="303" mass="33057">MSKILGPVLGPQVKSVVRHPLGFAMRTFKAFRANQGLLLAGAVAYYALLSIVPLLILIVIVLSKFVGQQALLDTLTHLLEWLVPGQARAIVDELANFLAHRAVLGWFLLVTMIFFSSLAFTVLENAMSVIFVHRVAIRRRHFLLSALLPYCYILFLGVGMLIVTLVSNGLQAMGANNIDLLGVEVSLKGASRLLLYLLGVAGEVFVLTSIYLVMPVGRPSLRLALLGSVTAAVLWEITRHVLVWYFATLSQVSVVYGSLTTSIVVLFSLEALATLLLFGAQVISEFERFGMEGDAPPKPFTTD</sequence>
<dbReference type="OrthoDB" id="8680520at2"/>
<dbReference type="EMBL" id="FCOF02000055">
    <property type="protein sequence ID" value="SAK91022.1"/>
    <property type="molecule type" value="Genomic_DNA"/>
</dbReference>
<feature type="transmembrane region" description="Helical" evidence="6">
    <location>
        <begin position="253"/>
        <end position="278"/>
    </location>
</feature>
<dbReference type="NCBIfam" id="TIGR00765">
    <property type="entry name" value="yihY_not_rbn"/>
    <property type="match status" value="1"/>
</dbReference>
<dbReference type="Pfam" id="PF03631">
    <property type="entry name" value="Virul_fac_BrkB"/>
    <property type="match status" value="1"/>
</dbReference>
<protein>
    <submittedName>
        <fullName evidence="7">YihY family protein</fullName>
    </submittedName>
</protein>
<feature type="transmembrane region" description="Helical" evidence="6">
    <location>
        <begin position="193"/>
        <end position="213"/>
    </location>
</feature>
<accession>A0A158D8M2</accession>
<keyword evidence="5 6" id="KW-0472">Membrane</keyword>
<dbReference type="RefSeq" id="WP_061128034.1">
    <property type="nucleotide sequence ID" value="NZ_FCOF02000055.1"/>
</dbReference>